<keyword evidence="1" id="KW-0732">Signal</keyword>
<dbReference type="AlphaFoldDB" id="A0A3D9FFX0"/>
<evidence type="ECO:0000256" key="1">
    <source>
        <dbReference type="SAM" id="SignalP"/>
    </source>
</evidence>
<protein>
    <recommendedName>
        <fullName evidence="4">DUF1330 domain-containing protein</fullName>
    </recommendedName>
</protein>
<sequence>MRILYFVLGWFALATSACAQENPPPENPVYYVGFNYFTGDGGLPESEVFSNYTAALEPIMARYGMTLETYRVVNGSADALPAHAITFGSAPDPESFGAFFADPEFQALFPSLVGIIDQHTVVFTREAFSLAGTTEADNILLSIGWIKEGADHHAAILARDAAISQSGTQYGLETLVHSQGMMANQGLADGGIEVPAPDYLEIWRVEDPHGLFDDPMYREAESEARNHMDRSASYWLQPWS</sequence>
<comment type="caution">
    <text evidence="2">The sequence shown here is derived from an EMBL/GenBank/DDBJ whole genome shotgun (WGS) entry which is preliminary data.</text>
</comment>
<name>A0A3D9FFX0_9SPHN</name>
<organism evidence="2 3">
    <name type="scientific">Parasphingopyxis lamellibrachiae</name>
    <dbReference type="NCBI Taxonomy" id="680125"/>
    <lineage>
        <taxon>Bacteria</taxon>
        <taxon>Pseudomonadati</taxon>
        <taxon>Pseudomonadota</taxon>
        <taxon>Alphaproteobacteria</taxon>
        <taxon>Sphingomonadales</taxon>
        <taxon>Sphingomonadaceae</taxon>
        <taxon>Parasphingopyxis</taxon>
    </lineage>
</organism>
<gene>
    <name evidence="2" type="ORF">DFR46_1738</name>
</gene>
<dbReference type="Proteomes" id="UP000256310">
    <property type="component" value="Unassembled WGS sequence"/>
</dbReference>
<evidence type="ECO:0000313" key="2">
    <source>
        <dbReference type="EMBL" id="RED16710.1"/>
    </source>
</evidence>
<proteinExistence type="predicted"/>
<accession>A0A3D9FFX0</accession>
<feature type="chain" id="PRO_5017618206" description="DUF1330 domain-containing protein" evidence="1">
    <location>
        <begin position="20"/>
        <end position="240"/>
    </location>
</feature>
<dbReference type="PROSITE" id="PS51257">
    <property type="entry name" value="PROKAR_LIPOPROTEIN"/>
    <property type="match status" value="1"/>
</dbReference>
<feature type="signal peptide" evidence="1">
    <location>
        <begin position="1"/>
        <end position="19"/>
    </location>
</feature>
<keyword evidence="3" id="KW-1185">Reference proteome</keyword>
<evidence type="ECO:0000313" key="3">
    <source>
        <dbReference type="Proteomes" id="UP000256310"/>
    </source>
</evidence>
<evidence type="ECO:0008006" key="4">
    <source>
        <dbReference type="Google" id="ProtNLM"/>
    </source>
</evidence>
<reference evidence="2 3" key="1">
    <citation type="submission" date="2018-07" db="EMBL/GenBank/DDBJ databases">
        <title>Genomic Encyclopedia of Type Strains, Phase IV (KMG-IV): sequencing the most valuable type-strain genomes for metagenomic binning, comparative biology and taxonomic classification.</title>
        <authorList>
            <person name="Goeker M."/>
        </authorList>
    </citation>
    <scope>NUCLEOTIDE SEQUENCE [LARGE SCALE GENOMIC DNA]</scope>
    <source>
        <strain evidence="2 3">DSM 26725</strain>
    </source>
</reference>
<dbReference type="EMBL" id="QRDP01000004">
    <property type="protein sequence ID" value="RED16710.1"/>
    <property type="molecule type" value="Genomic_DNA"/>
</dbReference>